<name>A0ABW7EXZ7_9BURK</name>
<dbReference type="Proteomes" id="UP001606210">
    <property type="component" value="Unassembled WGS sequence"/>
</dbReference>
<dbReference type="EMBL" id="JBIGHV010000001">
    <property type="protein sequence ID" value="MFG6428799.1"/>
    <property type="molecule type" value="Genomic_DNA"/>
</dbReference>
<dbReference type="RefSeq" id="WP_394475733.1">
    <property type="nucleotide sequence ID" value="NZ_JBIGHV010000001.1"/>
</dbReference>
<keyword evidence="3" id="KW-1185">Reference proteome</keyword>
<accession>A0ABW7EXZ7</accession>
<organism evidence="2 3">
    <name type="scientific">Pelomonas parva</name>
    <dbReference type="NCBI Taxonomy" id="3299032"/>
    <lineage>
        <taxon>Bacteria</taxon>
        <taxon>Pseudomonadati</taxon>
        <taxon>Pseudomonadota</taxon>
        <taxon>Betaproteobacteria</taxon>
        <taxon>Burkholderiales</taxon>
        <taxon>Sphaerotilaceae</taxon>
        <taxon>Roseateles</taxon>
    </lineage>
</organism>
<evidence type="ECO:0000313" key="3">
    <source>
        <dbReference type="Proteomes" id="UP001606210"/>
    </source>
</evidence>
<comment type="caution">
    <text evidence="2">The sequence shown here is derived from an EMBL/GenBank/DDBJ whole genome shotgun (WGS) entry which is preliminary data.</text>
</comment>
<proteinExistence type="predicted"/>
<sequence>MTPHTTLTPPTVRQTPPQQPRPTPVPVVRSAVFCEPLPTWARAQGATISLAG</sequence>
<protein>
    <submittedName>
        <fullName evidence="2">Uncharacterized protein</fullName>
    </submittedName>
</protein>
<feature type="region of interest" description="Disordered" evidence="1">
    <location>
        <begin position="1"/>
        <end position="25"/>
    </location>
</feature>
<reference evidence="2 3" key="1">
    <citation type="submission" date="2024-08" db="EMBL/GenBank/DDBJ databases">
        <authorList>
            <person name="Lu H."/>
        </authorList>
    </citation>
    <scope>NUCLEOTIDE SEQUENCE [LARGE SCALE GENOMIC DNA]</scope>
    <source>
        <strain evidence="2 3">LYH14W</strain>
    </source>
</reference>
<evidence type="ECO:0000256" key="1">
    <source>
        <dbReference type="SAM" id="MobiDB-lite"/>
    </source>
</evidence>
<evidence type="ECO:0000313" key="2">
    <source>
        <dbReference type="EMBL" id="MFG6428799.1"/>
    </source>
</evidence>
<gene>
    <name evidence="2" type="ORF">ACG00Y_02685</name>
</gene>